<dbReference type="GO" id="GO:0055085">
    <property type="term" value="P:transmembrane transport"/>
    <property type="evidence" value="ECO:0007669"/>
    <property type="project" value="InterPro"/>
</dbReference>
<dbReference type="RefSeq" id="WP_083991568.1">
    <property type="nucleotide sequence ID" value="NZ_CP012373.2"/>
</dbReference>
<comment type="subcellular location">
    <subcellularLocation>
        <location evidence="1">Cell inner membrane</location>
        <topology evidence="1">Single-pass membrane protein</topology>
        <orientation evidence="1">Periplasmic side</orientation>
    </subcellularLocation>
</comment>
<dbReference type="GO" id="GO:0031992">
    <property type="term" value="F:energy transducer activity"/>
    <property type="evidence" value="ECO:0007669"/>
    <property type="project" value="TreeGrafter"/>
</dbReference>
<dbReference type="PROSITE" id="PS52015">
    <property type="entry name" value="TONB_CTD"/>
    <property type="match status" value="1"/>
</dbReference>
<dbReference type="InterPro" id="IPR037682">
    <property type="entry name" value="TonB_C"/>
</dbReference>
<evidence type="ECO:0000256" key="7">
    <source>
        <dbReference type="ARBA" id="ARBA00022927"/>
    </source>
</evidence>
<evidence type="ECO:0000256" key="3">
    <source>
        <dbReference type="ARBA" id="ARBA00022448"/>
    </source>
</evidence>
<evidence type="ECO:0000256" key="1">
    <source>
        <dbReference type="ARBA" id="ARBA00004383"/>
    </source>
</evidence>
<evidence type="ECO:0000313" key="12">
    <source>
        <dbReference type="Proteomes" id="UP000234271"/>
    </source>
</evidence>
<proteinExistence type="inferred from homology"/>
<dbReference type="PANTHER" id="PTHR33446">
    <property type="entry name" value="PROTEIN TONB-RELATED"/>
    <property type="match status" value="1"/>
</dbReference>
<name>A0A2N9YDG1_9GAMM</name>
<dbReference type="Proteomes" id="UP000234271">
    <property type="component" value="Chromosome"/>
</dbReference>
<keyword evidence="12" id="KW-1185">Reference proteome</keyword>
<evidence type="ECO:0000313" key="11">
    <source>
        <dbReference type="EMBL" id="AUI68533.2"/>
    </source>
</evidence>
<dbReference type="AlphaFoldDB" id="A0A2N9YDG1"/>
<reference evidence="12" key="1">
    <citation type="submission" date="2016-12" db="EMBL/GenBank/DDBJ databases">
        <title>Complete Genome Sequence of Beggiatoa leptomitiformis D-401.</title>
        <authorList>
            <person name="Fomenkov A."/>
            <person name="Vincze T."/>
            <person name="Grabovich M."/>
            <person name="Anton B.P."/>
            <person name="Dubinina G."/>
            <person name="Orlova M."/>
            <person name="Belousova E."/>
            <person name="Roberts R.J."/>
        </authorList>
    </citation>
    <scope>NUCLEOTIDE SEQUENCE [LARGE SCALE GENOMIC DNA]</scope>
    <source>
        <strain evidence="12">D-401</strain>
    </source>
</reference>
<organism evidence="11 12">
    <name type="scientific">Beggiatoa leptomitoformis</name>
    <dbReference type="NCBI Taxonomy" id="288004"/>
    <lineage>
        <taxon>Bacteria</taxon>
        <taxon>Pseudomonadati</taxon>
        <taxon>Pseudomonadota</taxon>
        <taxon>Gammaproteobacteria</taxon>
        <taxon>Thiotrichales</taxon>
        <taxon>Thiotrichaceae</taxon>
        <taxon>Beggiatoa</taxon>
    </lineage>
</organism>
<keyword evidence="7" id="KW-0653">Protein transport</keyword>
<keyword evidence="9" id="KW-0472">Membrane</keyword>
<dbReference type="InterPro" id="IPR051045">
    <property type="entry name" value="TonB-dependent_transducer"/>
</dbReference>
<evidence type="ECO:0000256" key="8">
    <source>
        <dbReference type="ARBA" id="ARBA00022989"/>
    </source>
</evidence>
<dbReference type="InterPro" id="IPR006260">
    <property type="entry name" value="TonB/TolA_C"/>
</dbReference>
<keyword evidence="6" id="KW-0812">Transmembrane</keyword>
<dbReference type="NCBIfam" id="TIGR01352">
    <property type="entry name" value="tonB_Cterm"/>
    <property type="match status" value="1"/>
</dbReference>
<protein>
    <submittedName>
        <fullName evidence="11">TonB family protein</fullName>
    </submittedName>
</protein>
<dbReference type="EMBL" id="CP018889">
    <property type="protein sequence ID" value="AUI68533.2"/>
    <property type="molecule type" value="Genomic_DNA"/>
</dbReference>
<dbReference type="GO" id="GO:0098797">
    <property type="term" value="C:plasma membrane protein complex"/>
    <property type="evidence" value="ECO:0007669"/>
    <property type="project" value="TreeGrafter"/>
</dbReference>
<dbReference type="Gene3D" id="3.30.1150.10">
    <property type="match status" value="1"/>
</dbReference>
<dbReference type="GO" id="GO:0015031">
    <property type="term" value="P:protein transport"/>
    <property type="evidence" value="ECO:0007669"/>
    <property type="project" value="UniProtKB-KW"/>
</dbReference>
<evidence type="ECO:0000256" key="9">
    <source>
        <dbReference type="ARBA" id="ARBA00023136"/>
    </source>
</evidence>
<dbReference type="Pfam" id="PF03544">
    <property type="entry name" value="TonB_C"/>
    <property type="match status" value="1"/>
</dbReference>
<accession>A0A2N9YDG1</accession>
<keyword evidence="3" id="KW-0813">Transport</keyword>
<keyword evidence="5" id="KW-0997">Cell inner membrane</keyword>
<dbReference type="PANTHER" id="PTHR33446:SF2">
    <property type="entry name" value="PROTEIN TONB"/>
    <property type="match status" value="1"/>
</dbReference>
<keyword evidence="8" id="KW-1133">Transmembrane helix</keyword>
<evidence type="ECO:0000259" key="10">
    <source>
        <dbReference type="PROSITE" id="PS52015"/>
    </source>
</evidence>
<gene>
    <name evidence="11" type="ORF">BLE401_07320</name>
</gene>
<evidence type="ECO:0000256" key="2">
    <source>
        <dbReference type="ARBA" id="ARBA00006555"/>
    </source>
</evidence>
<keyword evidence="4" id="KW-1003">Cell membrane</keyword>
<dbReference type="OrthoDB" id="9792439at2"/>
<evidence type="ECO:0000256" key="6">
    <source>
        <dbReference type="ARBA" id="ARBA00022692"/>
    </source>
</evidence>
<comment type="similarity">
    <text evidence="2">Belongs to the TonB family.</text>
</comment>
<evidence type="ECO:0000256" key="5">
    <source>
        <dbReference type="ARBA" id="ARBA00022519"/>
    </source>
</evidence>
<evidence type="ECO:0000256" key="4">
    <source>
        <dbReference type="ARBA" id="ARBA00022475"/>
    </source>
</evidence>
<feature type="domain" description="TonB C-terminal" evidence="10">
    <location>
        <begin position="176"/>
        <end position="266"/>
    </location>
</feature>
<dbReference type="SUPFAM" id="SSF74653">
    <property type="entry name" value="TolA/TonB C-terminal domain"/>
    <property type="match status" value="1"/>
</dbReference>
<sequence length="266" mass="29332">MSFLVKTLKMLIVLLVILAVHGWIVWKLLYVSQEKRPSTPAKTLQVSLIVPIQAVTSPSPVITSPPAAIPVQQTPPPAVAPIPAQPAPIVATKNNQKQIVIKKITKPISEKTEKVEKKTSPTKSPVIKPVLANKTTENHLTVDSSPAVPTPTGLSLWAKYKTADLPDSTLGESYTPADYKAQYLHNTKPAYPFLSRKNNEQGTVLMRVMVNTEGYAEQAEIKESSGFSRLDQASYAAVMRWRYIPAKQAGKAVTEWIIIPITWELY</sequence>